<dbReference type="EMBL" id="JAUUUU010000002">
    <property type="protein sequence ID" value="MDP1520311.1"/>
    <property type="molecule type" value="Genomic_DNA"/>
</dbReference>
<dbReference type="Proteomes" id="UP001178354">
    <property type="component" value="Unassembled WGS sequence"/>
</dbReference>
<keyword evidence="2" id="KW-0067">ATP-binding</keyword>
<feature type="domain" description="Sigma-54 factor interaction" evidence="7">
    <location>
        <begin position="132"/>
        <end position="361"/>
    </location>
</feature>
<reference evidence="9" key="2">
    <citation type="submission" date="2023-08" db="EMBL/GenBank/DDBJ databases">
        <authorList>
            <person name="Luo J."/>
        </authorList>
    </citation>
    <scope>NUCLEOTIDE SEQUENCE</scope>
    <source>
        <strain evidence="9">DSM 25064</strain>
    </source>
</reference>
<feature type="modified residue" description="4-aspartylphosphate" evidence="6">
    <location>
        <position position="52"/>
    </location>
</feature>
<dbReference type="SMART" id="SM00448">
    <property type="entry name" value="REC"/>
    <property type="match status" value="1"/>
</dbReference>
<dbReference type="PROSITE" id="PS50045">
    <property type="entry name" value="SIGMA54_INTERACT_4"/>
    <property type="match status" value="1"/>
</dbReference>
<sequence length="454" mass="50532">MDSILIVEDEDSIRSSIKKLLNGQLFETSEANSIQDALDKYDLTDFSLIISDLRLPGAPGTDLIQLAGDVPVLIMTSYASLKSAVETMRMGAVDFIPKPFDSKELLDAVRRILDNPKPAHSLKAPDLSGRGMIGSSAAMKSVFNIIQKVAQTDATVLIHGETGTGKELAASAIHNESNRYRRQLICVNCAAIPETLIEAELFGHEKGAFTGASSARKGLVTAADGGTLFLDEIGELPLEAQARLLRVLQEKEVRPIGSVKSHKVDVRLVAATHRNLKKLCEQGSFREDLFYRINVVNLDLPPLRERGKDVLEIADMLLEKQCEKLKKPHLKLAPDAIQAITTYHWPGNIRELENSLERATILCDENEQITHDLLGIDLSLVEIDEELEQRSSHTFRQTNIDPPEGLSLEDYFTRFVLEHQEAMSETELAKKLGISRKCLWERRQKLGIPRKKDA</sequence>
<dbReference type="GO" id="GO:0000160">
    <property type="term" value="P:phosphorelay signal transduction system"/>
    <property type="evidence" value="ECO:0007669"/>
    <property type="project" value="InterPro"/>
</dbReference>
<protein>
    <submittedName>
        <fullName evidence="9">Sigma-54 dependent transcriptional regulator</fullName>
    </submittedName>
</protein>
<keyword evidence="10" id="KW-1185">Reference proteome</keyword>
<dbReference type="FunFam" id="3.40.50.300:FF:000006">
    <property type="entry name" value="DNA-binding transcriptional regulator NtrC"/>
    <property type="match status" value="1"/>
</dbReference>
<dbReference type="SMART" id="SM00382">
    <property type="entry name" value="AAA"/>
    <property type="match status" value="1"/>
</dbReference>
<dbReference type="SUPFAM" id="SSF52172">
    <property type="entry name" value="CheY-like"/>
    <property type="match status" value="1"/>
</dbReference>
<evidence type="ECO:0000256" key="2">
    <source>
        <dbReference type="ARBA" id="ARBA00022840"/>
    </source>
</evidence>
<dbReference type="InterPro" id="IPR002078">
    <property type="entry name" value="Sigma_54_int"/>
</dbReference>
<evidence type="ECO:0000313" key="9">
    <source>
        <dbReference type="EMBL" id="MDP1520311.1"/>
    </source>
</evidence>
<organism evidence="9 10">
    <name type="scientific">Porticoccus litoralis</name>
    <dbReference type="NCBI Taxonomy" id="434086"/>
    <lineage>
        <taxon>Bacteria</taxon>
        <taxon>Pseudomonadati</taxon>
        <taxon>Pseudomonadota</taxon>
        <taxon>Gammaproteobacteria</taxon>
        <taxon>Cellvibrionales</taxon>
        <taxon>Porticoccaceae</taxon>
        <taxon>Porticoccus</taxon>
    </lineage>
</organism>
<dbReference type="PROSITE" id="PS50110">
    <property type="entry name" value="RESPONSE_REGULATORY"/>
    <property type="match status" value="1"/>
</dbReference>
<dbReference type="CDD" id="cd00009">
    <property type="entry name" value="AAA"/>
    <property type="match status" value="1"/>
</dbReference>
<keyword evidence="3" id="KW-0805">Transcription regulation</keyword>
<dbReference type="AlphaFoldDB" id="A0AAW8B0U7"/>
<dbReference type="CDD" id="cd00156">
    <property type="entry name" value="REC"/>
    <property type="match status" value="1"/>
</dbReference>
<evidence type="ECO:0000256" key="3">
    <source>
        <dbReference type="ARBA" id="ARBA00023015"/>
    </source>
</evidence>
<dbReference type="InterPro" id="IPR001789">
    <property type="entry name" value="Sig_transdc_resp-reg_receiver"/>
</dbReference>
<keyword evidence="4" id="KW-0238">DNA-binding</keyword>
<evidence type="ECO:0000256" key="4">
    <source>
        <dbReference type="ARBA" id="ARBA00023125"/>
    </source>
</evidence>
<dbReference type="InterPro" id="IPR058031">
    <property type="entry name" value="AAA_lid_NorR"/>
</dbReference>
<evidence type="ECO:0000313" key="10">
    <source>
        <dbReference type="Proteomes" id="UP001178354"/>
    </source>
</evidence>
<reference evidence="9" key="1">
    <citation type="journal article" date="2010" name="Int. J. Syst. Evol. Microbiol.">
        <title>Porticoccus litoralis gen. nov., sp. nov., a gammaproteobacterium isolated from the Yellow Sea.</title>
        <authorList>
            <person name="Oh H.M."/>
            <person name="Kim H."/>
            <person name="Kim K.M."/>
            <person name="Min G.S."/>
            <person name="Cho J.C."/>
        </authorList>
    </citation>
    <scope>NUCLEOTIDE SEQUENCE</scope>
    <source>
        <strain evidence="9">DSM 25064</strain>
    </source>
</reference>
<proteinExistence type="predicted"/>
<dbReference type="Gene3D" id="3.40.50.300">
    <property type="entry name" value="P-loop containing nucleotide triphosphate hydrolases"/>
    <property type="match status" value="1"/>
</dbReference>
<keyword evidence="6" id="KW-0597">Phosphoprotein</keyword>
<gene>
    <name evidence="9" type="ORF">Q8A57_04945</name>
</gene>
<dbReference type="RefSeq" id="WP_305169879.1">
    <property type="nucleotide sequence ID" value="NZ_JAUUUU010000002.1"/>
</dbReference>
<evidence type="ECO:0000259" key="8">
    <source>
        <dbReference type="PROSITE" id="PS50110"/>
    </source>
</evidence>
<dbReference type="Pfam" id="PF00072">
    <property type="entry name" value="Response_reg"/>
    <property type="match status" value="1"/>
</dbReference>
<dbReference type="GO" id="GO:0006355">
    <property type="term" value="P:regulation of DNA-templated transcription"/>
    <property type="evidence" value="ECO:0007669"/>
    <property type="project" value="InterPro"/>
</dbReference>
<dbReference type="PROSITE" id="PS00676">
    <property type="entry name" value="SIGMA54_INTERACT_2"/>
    <property type="match status" value="1"/>
</dbReference>
<evidence type="ECO:0000256" key="6">
    <source>
        <dbReference type="PROSITE-ProRule" id="PRU00169"/>
    </source>
</evidence>
<evidence type="ECO:0000259" key="7">
    <source>
        <dbReference type="PROSITE" id="PS50045"/>
    </source>
</evidence>
<dbReference type="PANTHER" id="PTHR32071">
    <property type="entry name" value="TRANSCRIPTIONAL REGULATORY PROTEIN"/>
    <property type="match status" value="1"/>
</dbReference>
<comment type="caution">
    <text evidence="9">The sequence shown here is derived from an EMBL/GenBank/DDBJ whole genome shotgun (WGS) entry which is preliminary data.</text>
</comment>
<keyword evidence="5" id="KW-0804">Transcription</keyword>
<accession>A0AAW8B0U7</accession>
<dbReference type="Pfam" id="PF25601">
    <property type="entry name" value="AAA_lid_14"/>
    <property type="match status" value="1"/>
</dbReference>
<dbReference type="InterPro" id="IPR027417">
    <property type="entry name" value="P-loop_NTPase"/>
</dbReference>
<dbReference type="SUPFAM" id="SSF52540">
    <property type="entry name" value="P-loop containing nucleoside triphosphate hydrolases"/>
    <property type="match status" value="1"/>
</dbReference>
<evidence type="ECO:0000256" key="1">
    <source>
        <dbReference type="ARBA" id="ARBA00022741"/>
    </source>
</evidence>
<dbReference type="PANTHER" id="PTHR32071:SF117">
    <property type="entry name" value="PTS-DEPENDENT DIHYDROXYACETONE KINASE OPERON REGULATORY PROTEIN-RELATED"/>
    <property type="match status" value="1"/>
</dbReference>
<dbReference type="InterPro" id="IPR025944">
    <property type="entry name" value="Sigma_54_int_dom_CS"/>
</dbReference>
<dbReference type="GO" id="GO:0003677">
    <property type="term" value="F:DNA binding"/>
    <property type="evidence" value="ECO:0007669"/>
    <property type="project" value="UniProtKB-KW"/>
</dbReference>
<dbReference type="Gene3D" id="3.40.50.2300">
    <property type="match status" value="1"/>
</dbReference>
<dbReference type="Pfam" id="PF00158">
    <property type="entry name" value="Sigma54_activat"/>
    <property type="match status" value="1"/>
</dbReference>
<keyword evidence="1" id="KW-0547">Nucleotide-binding</keyword>
<feature type="domain" description="Response regulatory" evidence="8">
    <location>
        <begin position="3"/>
        <end position="113"/>
    </location>
</feature>
<dbReference type="InterPro" id="IPR003593">
    <property type="entry name" value="AAA+_ATPase"/>
</dbReference>
<dbReference type="PROSITE" id="PS00688">
    <property type="entry name" value="SIGMA54_INTERACT_3"/>
    <property type="match status" value="1"/>
</dbReference>
<dbReference type="GO" id="GO:0005524">
    <property type="term" value="F:ATP binding"/>
    <property type="evidence" value="ECO:0007669"/>
    <property type="project" value="UniProtKB-KW"/>
</dbReference>
<dbReference type="InterPro" id="IPR011006">
    <property type="entry name" value="CheY-like_superfamily"/>
</dbReference>
<evidence type="ECO:0000256" key="5">
    <source>
        <dbReference type="ARBA" id="ARBA00023163"/>
    </source>
</evidence>
<dbReference type="Gene3D" id="1.10.8.60">
    <property type="match status" value="1"/>
</dbReference>
<dbReference type="InterPro" id="IPR025943">
    <property type="entry name" value="Sigma_54_int_dom_ATP-bd_2"/>
</dbReference>
<name>A0AAW8B0U7_9GAMM</name>